<dbReference type="GO" id="GO:0046872">
    <property type="term" value="F:metal ion binding"/>
    <property type="evidence" value="ECO:0007669"/>
    <property type="project" value="UniProtKB-KW"/>
</dbReference>
<dbReference type="CDD" id="cd07342">
    <property type="entry name" value="M48C_Oma1_like"/>
    <property type="match status" value="1"/>
</dbReference>
<evidence type="ECO:0000259" key="8">
    <source>
        <dbReference type="Pfam" id="PF01435"/>
    </source>
</evidence>
<evidence type="ECO:0000256" key="2">
    <source>
        <dbReference type="ARBA" id="ARBA00022723"/>
    </source>
</evidence>
<protein>
    <submittedName>
        <fullName evidence="9">Peptidase M48</fullName>
    </submittedName>
</protein>
<evidence type="ECO:0000256" key="7">
    <source>
        <dbReference type="SAM" id="SignalP"/>
    </source>
</evidence>
<evidence type="ECO:0000256" key="6">
    <source>
        <dbReference type="RuleBase" id="RU003983"/>
    </source>
</evidence>
<comment type="cofactor">
    <cofactor evidence="6">
        <name>Zn(2+)</name>
        <dbReference type="ChEBI" id="CHEBI:29105"/>
    </cofactor>
    <text evidence="6">Binds 1 zinc ion per subunit.</text>
</comment>
<dbReference type="OrthoDB" id="8775841at2"/>
<dbReference type="RefSeq" id="WP_007020408.1">
    <property type="nucleotide sequence ID" value="NZ_CH724125.1"/>
</dbReference>
<proteinExistence type="inferred from homology"/>
<reference evidence="9 10" key="1">
    <citation type="submission" date="2006-02" db="EMBL/GenBank/DDBJ databases">
        <authorList>
            <person name="Pinhassi J."/>
            <person name="Pedros-Alio C."/>
            <person name="Ferriera S."/>
            <person name="Johnson J."/>
            <person name="Kravitz S."/>
            <person name="Halpern A."/>
            <person name="Remington K."/>
            <person name="Beeson K."/>
            <person name="Tran B."/>
            <person name="Rogers Y.-H."/>
            <person name="Friedman R."/>
            <person name="Venter J.C."/>
        </authorList>
    </citation>
    <scope>NUCLEOTIDE SEQUENCE [LARGE SCALE GENOMIC DNA]</scope>
    <source>
        <strain evidence="9 10">MED92</strain>
    </source>
</reference>
<dbReference type="Proteomes" id="UP000002171">
    <property type="component" value="Unassembled WGS sequence"/>
</dbReference>
<keyword evidence="3 6" id="KW-0378">Hydrolase</keyword>
<dbReference type="InterPro" id="IPR051156">
    <property type="entry name" value="Mito/Outer_Membr_Metalloprot"/>
</dbReference>
<accession>A0A7U8C4S4</accession>
<feature type="signal peptide" evidence="7">
    <location>
        <begin position="1"/>
        <end position="19"/>
    </location>
</feature>
<evidence type="ECO:0000256" key="5">
    <source>
        <dbReference type="ARBA" id="ARBA00023049"/>
    </source>
</evidence>
<comment type="similarity">
    <text evidence="6">Belongs to the peptidase M48 family.</text>
</comment>
<keyword evidence="7" id="KW-0732">Signal</keyword>
<name>A0A7U8C4S4_NEPCE</name>
<feature type="chain" id="PRO_5030952252" evidence="7">
    <location>
        <begin position="20"/>
        <end position="343"/>
    </location>
</feature>
<dbReference type="PROSITE" id="PS51257">
    <property type="entry name" value="PROKAR_LIPOPROTEIN"/>
    <property type="match status" value="1"/>
</dbReference>
<evidence type="ECO:0000313" key="10">
    <source>
        <dbReference type="Proteomes" id="UP000002171"/>
    </source>
</evidence>
<dbReference type="Gene3D" id="2.30.42.10">
    <property type="match status" value="1"/>
</dbReference>
<dbReference type="PANTHER" id="PTHR22726">
    <property type="entry name" value="METALLOENDOPEPTIDASE OMA1"/>
    <property type="match status" value="1"/>
</dbReference>
<evidence type="ECO:0000256" key="3">
    <source>
        <dbReference type="ARBA" id="ARBA00022801"/>
    </source>
</evidence>
<gene>
    <name evidence="9" type="ORF">MED92_13713</name>
</gene>
<evidence type="ECO:0000313" key="9">
    <source>
        <dbReference type="EMBL" id="EAR60736.1"/>
    </source>
</evidence>
<dbReference type="EMBL" id="AAOW01000014">
    <property type="protein sequence ID" value="EAR60736.1"/>
    <property type="molecule type" value="Genomic_DNA"/>
</dbReference>
<organism evidence="9 10">
    <name type="scientific">Neptuniibacter caesariensis</name>
    <dbReference type="NCBI Taxonomy" id="207954"/>
    <lineage>
        <taxon>Bacteria</taxon>
        <taxon>Pseudomonadati</taxon>
        <taxon>Pseudomonadota</taxon>
        <taxon>Gammaproteobacteria</taxon>
        <taxon>Oceanospirillales</taxon>
        <taxon>Oceanospirillaceae</taxon>
        <taxon>Neptuniibacter</taxon>
    </lineage>
</organism>
<dbReference type="SUPFAM" id="SSF50156">
    <property type="entry name" value="PDZ domain-like"/>
    <property type="match status" value="1"/>
</dbReference>
<sequence length="343" mass="38542">MKLFALILFSLMTLCGCSAPEITPEHLTEEQIKQERTRQFSQAHQYQLKQRIRLFEVARPLLTKNTESCPKNQHYSLGVLFHRLADYPIEQRGAIAELYNLDEQLKVLYPLKGTPAENLLEVGDLLLSINQEKIIPEKASGQFKALLKDGQPVTIELVRNGKQQQVTLQPELICSYPIILSSSDSINGFADGNRIIITAGLMRFTEQDNELALIIAHEMAHNTQSHIPQRLGNSAIGSLIDFVLISSGIPSPFVGAGLGANLHTQDYETEADIIGLKLMHKAGYEIEGMDDFWRRMATLHPQTITHGKQISHPTTVERALRIEKEIIRIKNSENLSTDSKSER</sequence>
<feature type="domain" description="Peptidase M48" evidence="8">
    <location>
        <begin position="179"/>
        <end position="324"/>
    </location>
</feature>
<evidence type="ECO:0000256" key="4">
    <source>
        <dbReference type="ARBA" id="ARBA00022833"/>
    </source>
</evidence>
<comment type="caution">
    <text evidence="9">The sequence shown here is derived from an EMBL/GenBank/DDBJ whole genome shotgun (WGS) entry which is preliminary data.</text>
</comment>
<dbReference type="GO" id="GO:0051603">
    <property type="term" value="P:proteolysis involved in protein catabolic process"/>
    <property type="evidence" value="ECO:0007669"/>
    <property type="project" value="TreeGrafter"/>
</dbReference>
<dbReference type="AlphaFoldDB" id="A0A7U8C4S4"/>
<dbReference type="InterPro" id="IPR036034">
    <property type="entry name" value="PDZ_sf"/>
</dbReference>
<dbReference type="GO" id="GO:0016020">
    <property type="term" value="C:membrane"/>
    <property type="evidence" value="ECO:0007669"/>
    <property type="project" value="TreeGrafter"/>
</dbReference>
<keyword evidence="1 6" id="KW-0645">Protease</keyword>
<keyword evidence="5 6" id="KW-0482">Metalloprotease</keyword>
<dbReference type="PANTHER" id="PTHR22726:SF1">
    <property type="entry name" value="METALLOENDOPEPTIDASE OMA1, MITOCHONDRIAL"/>
    <property type="match status" value="1"/>
</dbReference>
<keyword evidence="2" id="KW-0479">Metal-binding</keyword>
<keyword evidence="4 6" id="KW-0862">Zinc</keyword>
<keyword evidence="10" id="KW-1185">Reference proteome</keyword>
<dbReference type="GO" id="GO:0004222">
    <property type="term" value="F:metalloendopeptidase activity"/>
    <property type="evidence" value="ECO:0007669"/>
    <property type="project" value="InterPro"/>
</dbReference>
<dbReference type="InterPro" id="IPR001915">
    <property type="entry name" value="Peptidase_M48"/>
</dbReference>
<dbReference type="Pfam" id="PF01435">
    <property type="entry name" value="Peptidase_M48"/>
    <property type="match status" value="1"/>
</dbReference>
<evidence type="ECO:0000256" key="1">
    <source>
        <dbReference type="ARBA" id="ARBA00022670"/>
    </source>
</evidence>